<dbReference type="InterPro" id="IPR016072">
    <property type="entry name" value="Skp1_comp_dimer"/>
</dbReference>
<dbReference type="FunFam" id="3.30.710.10:FF:000124">
    <property type="entry name" value="Protein CBG09126"/>
    <property type="match status" value="1"/>
</dbReference>
<organism evidence="7">
    <name type="scientific">Caenorhabditis brenneri</name>
    <name type="common">Nematode worm</name>
    <dbReference type="NCBI Taxonomy" id="135651"/>
    <lineage>
        <taxon>Eukaryota</taxon>
        <taxon>Metazoa</taxon>
        <taxon>Ecdysozoa</taxon>
        <taxon>Nematoda</taxon>
        <taxon>Chromadorea</taxon>
        <taxon>Rhabditida</taxon>
        <taxon>Rhabditina</taxon>
        <taxon>Rhabditomorpha</taxon>
        <taxon>Rhabditoidea</taxon>
        <taxon>Rhabditidae</taxon>
        <taxon>Peloderinae</taxon>
        <taxon>Caenorhabditis</taxon>
    </lineage>
</organism>
<dbReference type="InParanoid" id="G0NS39"/>
<evidence type="ECO:0008006" key="8">
    <source>
        <dbReference type="Google" id="ProtNLM"/>
    </source>
</evidence>
<proteinExistence type="inferred from homology"/>
<evidence type="ECO:0000256" key="1">
    <source>
        <dbReference type="ARBA" id="ARBA00009993"/>
    </source>
</evidence>
<evidence type="ECO:0000259" key="4">
    <source>
        <dbReference type="Pfam" id="PF01466"/>
    </source>
</evidence>
<gene>
    <name evidence="6" type="ORF">CAEBREN_19551</name>
</gene>
<name>G0NS39_CAEBE</name>
<dbReference type="Proteomes" id="UP000008068">
    <property type="component" value="Unassembled WGS sequence"/>
</dbReference>
<dbReference type="FunCoup" id="G0NS39">
    <property type="interactions" value="367"/>
</dbReference>
<dbReference type="InterPro" id="IPR016073">
    <property type="entry name" value="Skp1_comp_POZ"/>
</dbReference>
<evidence type="ECO:0000313" key="6">
    <source>
        <dbReference type="EMBL" id="EGT36437.1"/>
    </source>
</evidence>
<evidence type="ECO:0000259" key="5">
    <source>
        <dbReference type="Pfam" id="PF03931"/>
    </source>
</evidence>
<feature type="region of interest" description="Disordered" evidence="3">
    <location>
        <begin position="162"/>
        <end position="213"/>
    </location>
</feature>
<dbReference type="InterPro" id="IPR016897">
    <property type="entry name" value="SKP1"/>
</dbReference>
<feature type="domain" description="SKP1 component POZ" evidence="5">
    <location>
        <begin position="23"/>
        <end position="84"/>
    </location>
</feature>
<dbReference type="AlphaFoldDB" id="G0NS39"/>
<accession>G0NS39</accession>
<dbReference type="Pfam" id="PF03931">
    <property type="entry name" value="Skp1_POZ"/>
    <property type="match status" value="1"/>
</dbReference>
<dbReference type="SMART" id="SM00512">
    <property type="entry name" value="Skp1"/>
    <property type="match status" value="1"/>
</dbReference>
<dbReference type="eggNOG" id="KOG1724">
    <property type="taxonomic scope" value="Eukaryota"/>
</dbReference>
<keyword evidence="7" id="KW-1185">Reference proteome</keyword>
<dbReference type="Gene3D" id="3.30.710.10">
    <property type="entry name" value="Potassium Channel Kv1.1, Chain A"/>
    <property type="match status" value="1"/>
</dbReference>
<keyword evidence="2" id="KW-0833">Ubl conjugation pathway</keyword>
<dbReference type="Pfam" id="PF01466">
    <property type="entry name" value="Skp1"/>
    <property type="match status" value="1"/>
</dbReference>
<dbReference type="SUPFAM" id="SSF54695">
    <property type="entry name" value="POZ domain"/>
    <property type="match status" value="1"/>
</dbReference>
<protein>
    <recommendedName>
        <fullName evidence="8">Skp1-related protein</fullName>
    </recommendedName>
</protein>
<dbReference type="CDD" id="cd18322">
    <property type="entry name" value="BTB_POZ_SKP1"/>
    <property type="match status" value="1"/>
</dbReference>
<dbReference type="OrthoDB" id="5867496at2759"/>
<dbReference type="InterPro" id="IPR011333">
    <property type="entry name" value="SKP1/BTB/POZ_sf"/>
</dbReference>
<evidence type="ECO:0000256" key="2">
    <source>
        <dbReference type="ARBA" id="ARBA00022786"/>
    </source>
</evidence>
<comment type="similarity">
    <text evidence="1">Belongs to the SKP1 family.</text>
</comment>
<dbReference type="InterPro" id="IPR036296">
    <property type="entry name" value="SKP1-like_dim_sf"/>
</dbReference>
<reference evidence="7" key="1">
    <citation type="submission" date="2011-07" db="EMBL/GenBank/DDBJ databases">
        <authorList>
            <consortium name="Caenorhabditis brenneri Sequencing and Analysis Consortium"/>
            <person name="Wilson R.K."/>
        </authorList>
    </citation>
    <scope>NUCLEOTIDE SEQUENCE [LARGE SCALE GENOMIC DNA]</scope>
    <source>
        <strain evidence="7">PB2801</strain>
    </source>
</reference>
<evidence type="ECO:0000313" key="7">
    <source>
        <dbReference type="Proteomes" id="UP000008068"/>
    </source>
</evidence>
<dbReference type="STRING" id="135651.G0NS39"/>
<feature type="compositionally biased region" description="Basic and acidic residues" evidence="3">
    <location>
        <begin position="166"/>
        <end position="213"/>
    </location>
</feature>
<dbReference type="PANTHER" id="PTHR11165">
    <property type="entry name" value="SKP1"/>
    <property type="match status" value="1"/>
</dbReference>
<dbReference type="EMBL" id="GL379935">
    <property type="protein sequence ID" value="EGT36437.1"/>
    <property type="molecule type" value="Genomic_DNA"/>
</dbReference>
<sequence length="213" mass="23237">MSAETAPVVADAAAPEGMYYRIAGSDGVEFKVSELAIQQSETLNRLVTTMGYTAEDVEKKDAIPIENIDGATLKLVFEWCEHHKGEAIPEDDDSVPKNVVIPEFDAKLMEIDDDRLFNLICAANYLNIKQLLNVSCKKVANMAKGKSPEELRIIFEIPTDEEDEAAEKAAKEAEEKAAEEAAEKKAAEVKDAASEVVAKEEAEKDKQGTSDSA</sequence>
<dbReference type="GO" id="GO:0006511">
    <property type="term" value="P:ubiquitin-dependent protein catabolic process"/>
    <property type="evidence" value="ECO:0007669"/>
    <property type="project" value="InterPro"/>
</dbReference>
<evidence type="ECO:0000256" key="3">
    <source>
        <dbReference type="SAM" id="MobiDB-lite"/>
    </source>
</evidence>
<dbReference type="HOGENOM" id="CLU_059252_1_0_1"/>
<dbReference type="SUPFAM" id="SSF81382">
    <property type="entry name" value="Skp1 dimerisation domain-like"/>
    <property type="match status" value="1"/>
</dbReference>
<dbReference type="InterPro" id="IPR001232">
    <property type="entry name" value="SKP1-like"/>
</dbReference>
<dbReference type="OMA" id="TAQCIAD"/>
<feature type="domain" description="SKP1 component dimerisation" evidence="4">
    <location>
        <begin position="129"/>
        <end position="174"/>
    </location>
</feature>